<accession>A0ABV7XQZ0</accession>
<organism evidence="2 3">
    <name type="scientific">Luteimonas soli</name>
    <dbReference type="NCBI Taxonomy" id="1648966"/>
    <lineage>
        <taxon>Bacteria</taxon>
        <taxon>Pseudomonadati</taxon>
        <taxon>Pseudomonadota</taxon>
        <taxon>Gammaproteobacteria</taxon>
        <taxon>Lysobacterales</taxon>
        <taxon>Lysobacteraceae</taxon>
        <taxon>Luteimonas</taxon>
    </lineage>
</organism>
<protein>
    <submittedName>
        <fullName evidence="2">Uncharacterized protein</fullName>
    </submittedName>
</protein>
<feature type="transmembrane region" description="Helical" evidence="1">
    <location>
        <begin position="170"/>
        <end position="188"/>
    </location>
</feature>
<evidence type="ECO:0000256" key="1">
    <source>
        <dbReference type="SAM" id="Phobius"/>
    </source>
</evidence>
<feature type="transmembrane region" description="Helical" evidence="1">
    <location>
        <begin position="53"/>
        <end position="75"/>
    </location>
</feature>
<keyword evidence="1" id="KW-0812">Transmembrane</keyword>
<feature type="transmembrane region" description="Helical" evidence="1">
    <location>
        <begin position="121"/>
        <end position="140"/>
    </location>
</feature>
<dbReference type="EMBL" id="JBHRYA010000012">
    <property type="protein sequence ID" value="MFC3717519.1"/>
    <property type="molecule type" value="Genomic_DNA"/>
</dbReference>
<name>A0ABV7XQZ0_9GAMM</name>
<dbReference type="RefSeq" id="WP_386745519.1">
    <property type="nucleotide sequence ID" value="NZ_JBHRYA010000012.1"/>
</dbReference>
<proteinExistence type="predicted"/>
<gene>
    <name evidence="2" type="ORF">ACFONC_15310</name>
</gene>
<reference evidence="3" key="1">
    <citation type="journal article" date="2019" name="Int. J. Syst. Evol. Microbiol.">
        <title>The Global Catalogue of Microorganisms (GCM) 10K type strain sequencing project: providing services to taxonomists for standard genome sequencing and annotation.</title>
        <authorList>
            <consortium name="The Broad Institute Genomics Platform"/>
            <consortium name="The Broad Institute Genome Sequencing Center for Infectious Disease"/>
            <person name="Wu L."/>
            <person name="Ma J."/>
        </authorList>
    </citation>
    <scope>NUCLEOTIDE SEQUENCE [LARGE SCALE GENOMIC DNA]</scope>
    <source>
        <strain evidence="3">KCTC 42441</strain>
    </source>
</reference>
<feature type="transmembrane region" description="Helical" evidence="1">
    <location>
        <begin position="147"/>
        <end position="164"/>
    </location>
</feature>
<feature type="transmembrane region" description="Helical" evidence="1">
    <location>
        <begin position="95"/>
        <end position="115"/>
    </location>
</feature>
<keyword evidence="1" id="KW-0472">Membrane</keyword>
<keyword evidence="3" id="KW-1185">Reference proteome</keyword>
<keyword evidence="1" id="KW-1133">Transmembrane helix</keyword>
<comment type="caution">
    <text evidence="2">The sequence shown here is derived from an EMBL/GenBank/DDBJ whole genome shotgun (WGS) entry which is preliminary data.</text>
</comment>
<feature type="transmembrane region" description="Helical" evidence="1">
    <location>
        <begin position="25"/>
        <end position="47"/>
    </location>
</feature>
<evidence type="ECO:0000313" key="3">
    <source>
        <dbReference type="Proteomes" id="UP001595705"/>
    </source>
</evidence>
<sequence>MQTETTHLSRLAENTSRYARYSRSAGGLSLVIGGVLCLATFIIGATVELTPAWRYALVAAPLLWLASKELLRAFYYQRAGAVRERLSDRQRRGHFWMVAYLAAMALLIIGGVAWSAGARTWQWPGIAYVAIVAAMPLVAARWFWSTGDFLVGVLLVCQAAVVIVGLNYPWYWILIAGLYAAIAIPTGWREHRDYLRLRDELGLRNATRGEAAGA</sequence>
<evidence type="ECO:0000313" key="2">
    <source>
        <dbReference type="EMBL" id="MFC3717519.1"/>
    </source>
</evidence>
<dbReference type="Proteomes" id="UP001595705">
    <property type="component" value="Unassembled WGS sequence"/>
</dbReference>